<sequence length="225" mass="24836">MFIDLSTAGVSLEADLLQPLHQGDQSENKLAVLLHPWSWLGGQMHDPVLKKLIEPLREKGFHTLRFNSRGVGSSTGWASLTGSSEGKDLEAVIQWALSQIANTQSLVLIGYSHGALIASLHPVLPNIRTLHVLLSYPLSPRGWITMFSGNSYQKKVEELVQNPDSNVLVIYGDQDEFTSISNYKSWSEQLSKGGRVKVVEVQGGTHFWRGRAGEALKKSVVDYSI</sequence>
<dbReference type="Proteomes" id="UP000054549">
    <property type="component" value="Unassembled WGS sequence"/>
</dbReference>
<evidence type="ECO:0000259" key="1">
    <source>
        <dbReference type="Pfam" id="PF02129"/>
    </source>
</evidence>
<dbReference type="PANTHER" id="PTHR42103">
    <property type="entry name" value="ALPHA/BETA-HYDROLASES SUPERFAMILY PROTEIN"/>
    <property type="match status" value="1"/>
</dbReference>
<dbReference type="EMBL" id="KN818231">
    <property type="protein sequence ID" value="KIL67517.1"/>
    <property type="molecule type" value="Genomic_DNA"/>
</dbReference>
<dbReference type="InterPro" id="IPR000383">
    <property type="entry name" value="Xaa-Pro-like_dom"/>
</dbReference>
<dbReference type="GO" id="GO:0016787">
    <property type="term" value="F:hydrolase activity"/>
    <property type="evidence" value="ECO:0007669"/>
    <property type="project" value="InterPro"/>
</dbReference>
<reference evidence="2 3" key="1">
    <citation type="submission" date="2014-04" db="EMBL/GenBank/DDBJ databases">
        <title>Evolutionary Origins and Diversification of the Mycorrhizal Mutualists.</title>
        <authorList>
            <consortium name="DOE Joint Genome Institute"/>
            <consortium name="Mycorrhizal Genomics Consortium"/>
            <person name="Kohler A."/>
            <person name="Kuo A."/>
            <person name="Nagy L.G."/>
            <person name="Floudas D."/>
            <person name="Copeland A."/>
            <person name="Barry K.W."/>
            <person name="Cichocki N."/>
            <person name="Veneault-Fourrey C."/>
            <person name="LaButti K."/>
            <person name="Lindquist E.A."/>
            <person name="Lipzen A."/>
            <person name="Lundell T."/>
            <person name="Morin E."/>
            <person name="Murat C."/>
            <person name="Riley R."/>
            <person name="Ohm R."/>
            <person name="Sun H."/>
            <person name="Tunlid A."/>
            <person name="Henrissat B."/>
            <person name="Grigoriev I.V."/>
            <person name="Hibbett D.S."/>
            <person name="Martin F."/>
        </authorList>
    </citation>
    <scope>NUCLEOTIDE SEQUENCE [LARGE SCALE GENOMIC DNA]</scope>
    <source>
        <strain evidence="2 3">Koide BX008</strain>
    </source>
</reference>
<evidence type="ECO:0000313" key="2">
    <source>
        <dbReference type="EMBL" id="KIL67517.1"/>
    </source>
</evidence>
<dbReference type="STRING" id="946122.A0A0C2X0B8"/>
<dbReference type="InterPro" id="IPR029058">
    <property type="entry name" value="AB_hydrolase_fold"/>
</dbReference>
<dbReference type="HOGENOM" id="CLU_035149_1_0_1"/>
<dbReference type="AlphaFoldDB" id="A0A0C2X0B8"/>
<dbReference type="InParanoid" id="A0A0C2X0B8"/>
<protein>
    <recommendedName>
        <fullName evidence="1">Xaa-Pro dipeptidyl-peptidase-like domain-containing protein</fullName>
    </recommendedName>
</protein>
<accession>A0A0C2X0B8</accession>
<keyword evidence="3" id="KW-1185">Reference proteome</keyword>
<proteinExistence type="predicted"/>
<feature type="domain" description="Xaa-Pro dipeptidyl-peptidase-like" evidence="1">
    <location>
        <begin position="9"/>
        <end position="119"/>
    </location>
</feature>
<evidence type="ECO:0000313" key="3">
    <source>
        <dbReference type="Proteomes" id="UP000054549"/>
    </source>
</evidence>
<dbReference type="PANTHER" id="PTHR42103:SF2">
    <property type="entry name" value="AB HYDROLASE-1 DOMAIN-CONTAINING PROTEIN"/>
    <property type="match status" value="1"/>
</dbReference>
<dbReference type="Pfam" id="PF02129">
    <property type="entry name" value="Peptidase_S15"/>
    <property type="match status" value="1"/>
</dbReference>
<organism evidence="2 3">
    <name type="scientific">Amanita muscaria (strain Koide BX008)</name>
    <dbReference type="NCBI Taxonomy" id="946122"/>
    <lineage>
        <taxon>Eukaryota</taxon>
        <taxon>Fungi</taxon>
        <taxon>Dikarya</taxon>
        <taxon>Basidiomycota</taxon>
        <taxon>Agaricomycotina</taxon>
        <taxon>Agaricomycetes</taxon>
        <taxon>Agaricomycetidae</taxon>
        <taxon>Agaricales</taxon>
        <taxon>Pluteineae</taxon>
        <taxon>Amanitaceae</taxon>
        <taxon>Amanita</taxon>
    </lineage>
</organism>
<name>A0A0C2X0B8_AMAMK</name>
<dbReference type="OrthoDB" id="10260961at2759"/>
<dbReference type="Gene3D" id="3.40.50.1820">
    <property type="entry name" value="alpha/beta hydrolase"/>
    <property type="match status" value="1"/>
</dbReference>
<gene>
    <name evidence="2" type="ORF">M378DRAFT_73489</name>
</gene>
<dbReference type="SUPFAM" id="SSF53474">
    <property type="entry name" value="alpha/beta-Hydrolases"/>
    <property type="match status" value="1"/>
</dbReference>